<dbReference type="Proteomes" id="UP001597419">
    <property type="component" value="Unassembled WGS sequence"/>
</dbReference>
<dbReference type="RefSeq" id="WP_345403459.1">
    <property type="nucleotide sequence ID" value="NZ_BAABHG010000015.1"/>
</dbReference>
<sequence>MQTNLNMSAARPGSVGVRLIGAGLAAVVLTVVVGCSSGTETGTAPSAAPAPEAFGPAGYRGLVPGMAKEAALASGKLAPAPTSTLDGCTDFSYTGGPAPDPARMAAEDAAEKKAKELRQKSEDSAGAGQVRQGASAREYADSAAKLAGSAKLAADAALASADVAGKREARDKAFAAAGGASFGKDGLRELGAPQDAKTAEGIGAGSSLEELKKAYEPRGLKLGENKRYQLPIAEKPGWSYEFTTTPDGKVGAVSLISSAKCG</sequence>
<feature type="compositionally biased region" description="Basic and acidic residues" evidence="1">
    <location>
        <begin position="105"/>
        <end position="123"/>
    </location>
</feature>
<evidence type="ECO:0000256" key="1">
    <source>
        <dbReference type="SAM" id="MobiDB-lite"/>
    </source>
</evidence>
<dbReference type="EMBL" id="JBHUKU010000017">
    <property type="protein sequence ID" value="MFD2462518.1"/>
    <property type="molecule type" value="Genomic_DNA"/>
</dbReference>
<comment type="caution">
    <text evidence="2">The sequence shown here is derived from an EMBL/GenBank/DDBJ whole genome shotgun (WGS) entry which is preliminary data.</text>
</comment>
<name>A0ABW5GNY8_9PSEU</name>
<protein>
    <recommendedName>
        <fullName evidence="4">Lipoprotein</fullName>
    </recommendedName>
</protein>
<organism evidence="2 3">
    <name type="scientific">Amycolatopsis samaneae</name>
    <dbReference type="NCBI Taxonomy" id="664691"/>
    <lineage>
        <taxon>Bacteria</taxon>
        <taxon>Bacillati</taxon>
        <taxon>Actinomycetota</taxon>
        <taxon>Actinomycetes</taxon>
        <taxon>Pseudonocardiales</taxon>
        <taxon>Pseudonocardiaceae</taxon>
        <taxon>Amycolatopsis</taxon>
    </lineage>
</organism>
<evidence type="ECO:0008006" key="4">
    <source>
        <dbReference type="Google" id="ProtNLM"/>
    </source>
</evidence>
<gene>
    <name evidence="2" type="ORF">ACFSYJ_28180</name>
</gene>
<accession>A0ABW5GNY8</accession>
<reference evidence="3" key="1">
    <citation type="journal article" date="2019" name="Int. J. Syst. Evol. Microbiol.">
        <title>The Global Catalogue of Microorganisms (GCM) 10K type strain sequencing project: providing services to taxonomists for standard genome sequencing and annotation.</title>
        <authorList>
            <consortium name="The Broad Institute Genomics Platform"/>
            <consortium name="The Broad Institute Genome Sequencing Center for Infectious Disease"/>
            <person name="Wu L."/>
            <person name="Ma J."/>
        </authorList>
    </citation>
    <scope>NUCLEOTIDE SEQUENCE [LARGE SCALE GENOMIC DNA]</scope>
    <source>
        <strain evidence="3">CGMCC 4.7643</strain>
    </source>
</reference>
<evidence type="ECO:0000313" key="2">
    <source>
        <dbReference type="EMBL" id="MFD2462518.1"/>
    </source>
</evidence>
<proteinExistence type="predicted"/>
<keyword evidence="3" id="KW-1185">Reference proteome</keyword>
<feature type="region of interest" description="Disordered" evidence="1">
    <location>
        <begin position="93"/>
        <end position="133"/>
    </location>
</feature>
<evidence type="ECO:0000313" key="3">
    <source>
        <dbReference type="Proteomes" id="UP001597419"/>
    </source>
</evidence>